<dbReference type="SMART" id="SM00421">
    <property type="entry name" value="HTH_LUXR"/>
    <property type="match status" value="1"/>
</dbReference>
<keyword evidence="7" id="KW-1185">Reference proteome</keyword>
<evidence type="ECO:0000259" key="5">
    <source>
        <dbReference type="PROSITE" id="PS50110"/>
    </source>
</evidence>
<evidence type="ECO:0000313" key="6">
    <source>
        <dbReference type="EMBL" id="TSJ75077.1"/>
    </source>
</evidence>
<dbReference type="InterPro" id="IPR036388">
    <property type="entry name" value="WH-like_DNA-bd_sf"/>
</dbReference>
<dbReference type="Gene3D" id="1.10.10.10">
    <property type="entry name" value="Winged helix-like DNA-binding domain superfamily/Winged helix DNA-binding domain"/>
    <property type="match status" value="1"/>
</dbReference>
<dbReference type="RefSeq" id="WP_144354219.1">
    <property type="nucleotide sequence ID" value="NZ_CBCRVV010000010.1"/>
</dbReference>
<dbReference type="InterPro" id="IPR000792">
    <property type="entry name" value="Tscrpt_reg_LuxR_C"/>
</dbReference>
<dbReference type="SUPFAM" id="SSF52172">
    <property type="entry name" value="CheY-like"/>
    <property type="match status" value="1"/>
</dbReference>
<dbReference type="CDD" id="cd17535">
    <property type="entry name" value="REC_NarL-like"/>
    <property type="match status" value="1"/>
</dbReference>
<dbReference type="Pfam" id="PF00072">
    <property type="entry name" value="Response_reg"/>
    <property type="match status" value="1"/>
</dbReference>
<keyword evidence="2" id="KW-0238">DNA-binding</keyword>
<accession>A0A556QEN1</accession>
<feature type="modified residue" description="4-aspartylphosphate" evidence="3">
    <location>
        <position position="65"/>
    </location>
</feature>
<dbReference type="SUPFAM" id="SSF46894">
    <property type="entry name" value="C-terminal effector domain of the bipartite response regulators"/>
    <property type="match status" value="1"/>
</dbReference>
<comment type="caution">
    <text evidence="6">The sequence shown here is derived from an EMBL/GenBank/DDBJ whole genome shotgun (WGS) entry which is preliminary data.</text>
</comment>
<dbReference type="PANTHER" id="PTHR43214:SF17">
    <property type="entry name" value="TRANSCRIPTIONAL REGULATORY PROTEIN RCSB"/>
    <property type="match status" value="1"/>
</dbReference>
<dbReference type="CDD" id="cd06170">
    <property type="entry name" value="LuxR_C_like"/>
    <property type="match status" value="1"/>
</dbReference>
<dbReference type="Proteomes" id="UP000315648">
    <property type="component" value="Unassembled WGS sequence"/>
</dbReference>
<sequence>MTAKAVSAGGSVRSFVLIDDTATLRELLKDALTRRFAPCEVRDFVDGKDGLKACIERAPDLLIVDLYLRDTDGRDVIRELRRQGLQLKIIVLTAHPDAGLPAELVGLGVAGFVDKNSPLEQIERAVQRVLEGGMFFSAAVPPPVPTVGSEPDLPRIGAEALSEREKEVVRMVARGFLSKEVADKLGLSTRTVEKHRSRILAKLGLRDVPSLVRWCLRNGLG</sequence>
<evidence type="ECO:0000256" key="1">
    <source>
        <dbReference type="ARBA" id="ARBA00022553"/>
    </source>
</evidence>
<dbReference type="PANTHER" id="PTHR43214">
    <property type="entry name" value="TWO-COMPONENT RESPONSE REGULATOR"/>
    <property type="match status" value="1"/>
</dbReference>
<dbReference type="GO" id="GO:0003677">
    <property type="term" value="F:DNA binding"/>
    <property type="evidence" value="ECO:0007669"/>
    <property type="project" value="UniProtKB-KW"/>
</dbReference>
<dbReference type="AlphaFoldDB" id="A0A556QEN1"/>
<evidence type="ECO:0000256" key="3">
    <source>
        <dbReference type="PROSITE-ProRule" id="PRU00169"/>
    </source>
</evidence>
<dbReference type="PROSITE" id="PS50110">
    <property type="entry name" value="RESPONSE_REGULATORY"/>
    <property type="match status" value="1"/>
</dbReference>
<dbReference type="Gene3D" id="3.40.50.2300">
    <property type="match status" value="1"/>
</dbReference>
<dbReference type="InterPro" id="IPR058245">
    <property type="entry name" value="NreC/VraR/RcsB-like_REC"/>
</dbReference>
<keyword evidence="1 3" id="KW-0597">Phosphoprotein</keyword>
<dbReference type="Pfam" id="PF00196">
    <property type="entry name" value="GerE"/>
    <property type="match status" value="1"/>
</dbReference>
<dbReference type="PROSITE" id="PS50043">
    <property type="entry name" value="HTH_LUXR_2"/>
    <property type="match status" value="1"/>
</dbReference>
<feature type="domain" description="Response regulatory" evidence="5">
    <location>
        <begin position="14"/>
        <end position="130"/>
    </location>
</feature>
<dbReference type="InterPro" id="IPR016032">
    <property type="entry name" value="Sig_transdc_resp-reg_C-effctor"/>
</dbReference>
<proteinExistence type="predicted"/>
<dbReference type="GO" id="GO:0006355">
    <property type="term" value="P:regulation of DNA-templated transcription"/>
    <property type="evidence" value="ECO:0007669"/>
    <property type="project" value="InterPro"/>
</dbReference>
<protein>
    <submittedName>
        <fullName evidence="6">Response regulator transcription factor</fullName>
    </submittedName>
</protein>
<dbReference type="GO" id="GO:0000160">
    <property type="term" value="P:phosphorelay signal transduction system"/>
    <property type="evidence" value="ECO:0007669"/>
    <property type="project" value="InterPro"/>
</dbReference>
<organism evidence="6 7">
    <name type="scientific">Rariglobus hedericola</name>
    <dbReference type="NCBI Taxonomy" id="2597822"/>
    <lineage>
        <taxon>Bacteria</taxon>
        <taxon>Pseudomonadati</taxon>
        <taxon>Verrucomicrobiota</taxon>
        <taxon>Opitutia</taxon>
        <taxon>Opitutales</taxon>
        <taxon>Opitutaceae</taxon>
        <taxon>Rariglobus</taxon>
    </lineage>
</organism>
<dbReference type="InterPro" id="IPR011006">
    <property type="entry name" value="CheY-like_superfamily"/>
</dbReference>
<gene>
    <name evidence="6" type="ORF">FPL22_16905</name>
</gene>
<dbReference type="PRINTS" id="PR00038">
    <property type="entry name" value="HTHLUXR"/>
</dbReference>
<reference evidence="6 7" key="1">
    <citation type="submission" date="2019-07" db="EMBL/GenBank/DDBJ databases">
        <title>Description of 53C-WASEF.</title>
        <authorList>
            <person name="Pitt A."/>
            <person name="Hahn M.W."/>
        </authorList>
    </citation>
    <scope>NUCLEOTIDE SEQUENCE [LARGE SCALE GENOMIC DNA]</scope>
    <source>
        <strain evidence="6 7">53C-WASEF</strain>
    </source>
</reference>
<evidence type="ECO:0000313" key="7">
    <source>
        <dbReference type="Proteomes" id="UP000315648"/>
    </source>
</evidence>
<dbReference type="InterPro" id="IPR039420">
    <property type="entry name" value="WalR-like"/>
</dbReference>
<feature type="domain" description="HTH luxR-type" evidence="4">
    <location>
        <begin position="154"/>
        <end position="219"/>
    </location>
</feature>
<dbReference type="PROSITE" id="PS00622">
    <property type="entry name" value="HTH_LUXR_1"/>
    <property type="match status" value="1"/>
</dbReference>
<evidence type="ECO:0000259" key="4">
    <source>
        <dbReference type="PROSITE" id="PS50043"/>
    </source>
</evidence>
<dbReference type="EMBL" id="VMBG01000004">
    <property type="protein sequence ID" value="TSJ75077.1"/>
    <property type="molecule type" value="Genomic_DNA"/>
</dbReference>
<dbReference type="SMART" id="SM00448">
    <property type="entry name" value="REC"/>
    <property type="match status" value="1"/>
</dbReference>
<evidence type="ECO:0000256" key="2">
    <source>
        <dbReference type="ARBA" id="ARBA00023125"/>
    </source>
</evidence>
<name>A0A556QEN1_9BACT</name>
<dbReference type="OrthoDB" id="185403at2"/>
<dbReference type="InterPro" id="IPR001789">
    <property type="entry name" value="Sig_transdc_resp-reg_receiver"/>
</dbReference>